<accession>A0ABP8QTM5</accession>
<comment type="pathway">
    <text evidence="3 15">Carbohydrate biosynthesis; gluconeogenesis.</text>
</comment>
<keyword evidence="10 15" id="KW-0418">Kinase</keyword>
<keyword evidence="11 15" id="KW-0067">ATP-binding</keyword>
<dbReference type="PROSITE" id="PS00742">
    <property type="entry name" value="PEP_ENZYMES_2"/>
    <property type="match status" value="1"/>
</dbReference>
<comment type="catalytic activity">
    <reaction evidence="14 15">
        <text>pyruvate + ATP + H2O = phosphoenolpyruvate + AMP + phosphate + 2 H(+)</text>
        <dbReference type="Rhea" id="RHEA:11364"/>
        <dbReference type="ChEBI" id="CHEBI:15361"/>
        <dbReference type="ChEBI" id="CHEBI:15377"/>
        <dbReference type="ChEBI" id="CHEBI:15378"/>
        <dbReference type="ChEBI" id="CHEBI:30616"/>
        <dbReference type="ChEBI" id="CHEBI:43474"/>
        <dbReference type="ChEBI" id="CHEBI:58702"/>
        <dbReference type="ChEBI" id="CHEBI:456215"/>
        <dbReference type="EC" id="2.7.9.2"/>
    </reaction>
</comment>
<dbReference type="RefSeq" id="WP_345470507.1">
    <property type="nucleotide sequence ID" value="NZ_BAABHF010000041.1"/>
</dbReference>
<evidence type="ECO:0000256" key="8">
    <source>
        <dbReference type="ARBA" id="ARBA00022723"/>
    </source>
</evidence>
<evidence type="ECO:0000256" key="13">
    <source>
        <dbReference type="ARBA" id="ARBA00033470"/>
    </source>
</evidence>
<dbReference type="NCBIfam" id="TIGR01418">
    <property type="entry name" value="PEP_synth"/>
    <property type="match status" value="1"/>
</dbReference>
<evidence type="ECO:0000256" key="6">
    <source>
        <dbReference type="ARBA" id="ARBA00021623"/>
    </source>
</evidence>
<dbReference type="SUPFAM" id="SSF52009">
    <property type="entry name" value="Phosphohistidine domain"/>
    <property type="match status" value="1"/>
</dbReference>
<keyword evidence="8 15" id="KW-0479">Metal-binding</keyword>
<dbReference type="Gene3D" id="3.50.30.10">
    <property type="entry name" value="Phosphohistidine domain"/>
    <property type="match status" value="1"/>
</dbReference>
<evidence type="ECO:0000256" key="1">
    <source>
        <dbReference type="ARBA" id="ARBA00001946"/>
    </source>
</evidence>
<dbReference type="InterPro" id="IPR006319">
    <property type="entry name" value="PEP_synth"/>
</dbReference>
<evidence type="ECO:0000259" key="18">
    <source>
        <dbReference type="Pfam" id="PF02896"/>
    </source>
</evidence>
<dbReference type="EMBL" id="BAABHF010000041">
    <property type="protein sequence ID" value="GAA4507490.1"/>
    <property type="molecule type" value="Genomic_DNA"/>
</dbReference>
<evidence type="ECO:0000256" key="2">
    <source>
        <dbReference type="ARBA" id="ARBA00002988"/>
    </source>
</evidence>
<dbReference type="SUPFAM" id="SSF51621">
    <property type="entry name" value="Phosphoenolpyruvate/pyruvate domain"/>
    <property type="match status" value="1"/>
</dbReference>
<dbReference type="Gene3D" id="3.30.470.20">
    <property type="entry name" value="ATP-grasp fold, B domain"/>
    <property type="match status" value="1"/>
</dbReference>
<proteinExistence type="inferred from homology"/>
<dbReference type="Gene3D" id="3.20.20.60">
    <property type="entry name" value="Phosphoenolpyruvate-binding domains"/>
    <property type="match status" value="1"/>
</dbReference>
<dbReference type="InterPro" id="IPR000121">
    <property type="entry name" value="PEP_util_C"/>
</dbReference>
<evidence type="ECO:0000256" key="9">
    <source>
        <dbReference type="ARBA" id="ARBA00022741"/>
    </source>
</evidence>
<dbReference type="PRINTS" id="PR01736">
    <property type="entry name" value="PHPHTRNFRASE"/>
</dbReference>
<comment type="cofactor">
    <cofactor evidence="1 15">
        <name>Mg(2+)</name>
        <dbReference type="ChEBI" id="CHEBI:18420"/>
    </cofactor>
</comment>
<dbReference type="InterPro" id="IPR036637">
    <property type="entry name" value="Phosphohistidine_dom_sf"/>
</dbReference>
<dbReference type="InterPro" id="IPR018274">
    <property type="entry name" value="PEP_util_AS"/>
</dbReference>
<comment type="similarity">
    <text evidence="4 15">Belongs to the PEP-utilizing enzyme family.</text>
</comment>
<comment type="caution">
    <text evidence="19">The sequence shown here is derived from an EMBL/GenBank/DDBJ whole genome shotgun (WGS) entry which is preliminary data.</text>
</comment>
<keyword evidence="20" id="KW-1185">Reference proteome</keyword>
<evidence type="ECO:0000256" key="3">
    <source>
        <dbReference type="ARBA" id="ARBA00004742"/>
    </source>
</evidence>
<dbReference type="Pfam" id="PF02896">
    <property type="entry name" value="PEP-utilizers_C"/>
    <property type="match status" value="1"/>
</dbReference>
<dbReference type="PANTHER" id="PTHR43030">
    <property type="entry name" value="PHOSPHOENOLPYRUVATE SYNTHASE"/>
    <property type="match status" value="1"/>
</dbReference>
<evidence type="ECO:0000256" key="7">
    <source>
        <dbReference type="ARBA" id="ARBA00022679"/>
    </source>
</evidence>
<evidence type="ECO:0000313" key="19">
    <source>
        <dbReference type="EMBL" id="GAA4507490.1"/>
    </source>
</evidence>
<evidence type="ECO:0000259" key="17">
    <source>
        <dbReference type="Pfam" id="PF01326"/>
    </source>
</evidence>
<feature type="domain" description="PEP-utilising enzyme mobile" evidence="16">
    <location>
        <begin position="387"/>
        <end position="457"/>
    </location>
</feature>
<comment type="function">
    <text evidence="2 15">Catalyzes the phosphorylation of pyruvate to phosphoenolpyruvate.</text>
</comment>
<evidence type="ECO:0000256" key="5">
    <source>
        <dbReference type="ARBA" id="ARBA00011996"/>
    </source>
</evidence>
<dbReference type="InterPro" id="IPR013815">
    <property type="entry name" value="ATP_grasp_subdomain_1"/>
</dbReference>
<feature type="domain" description="Pyruvate phosphate dikinase AMP/ATP-binding" evidence="17">
    <location>
        <begin position="21"/>
        <end position="344"/>
    </location>
</feature>
<dbReference type="Pfam" id="PF00391">
    <property type="entry name" value="PEP-utilizers"/>
    <property type="match status" value="1"/>
</dbReference>
<dbReference type="InterPro" id="IPR008279">
    <property type="entry name" value="PEP-util_enz_mobile_dom"/>
</dbReference>
<dbReference type="PIRSF" id="PIRSF000854">
    <property type="entry name" value="PEP_synthase"/>
    <property type="match status" value="1"/>
</dbReference>
<dbReference type="InterPro" id="IPR040442">
    <property type="entry name" value="Pyrv_kinase-like_dom_sf"/>
</dbReference>
<dbReference type="InterPro" id="IPR002192">
    <property type="entry name" value="PPDK_AMP/ATP-bd"/>
</dbReference>
<evidence type="ECO:0000259" key="16">
    <source>
        <dbReference type="Pfam" id="PF00391"/>
    </source>
</evidence>
<evidence type="ECO:0000256" key="4">
    <source>
        <dbReference type="ARBA" id="ARBA00007837"/>
    </source>
</evidence>
<organism evidence="19 20">
    <name type="scientific">Actinoallomurus oryzae</name>
    <dbReference type="NCBI Taxonomy" id="502180"/>
    <lineage>
        <taxon>Bacteria</taxon>
        <taxon>Bacillati</taxon>
        <taxon>Actinomycetota</taxon>
        <taxon>Actinomycetes</taxon>
        <taxon>Streptosporangiales</taxon>
        <taxon>Thermomonosporaceae</taxon>
        <taxon>Actinoallomurus</taxon>
    </lineage>
</organism>
<gene>
    <name evidence="19" type="primary">ppsA_1</name>
    <name evidence="19" type="ORF">GCM10023191_065930</name>
</gene>
<keyword evidence="7 15" id="KW-0808">Transferase</keyword>
<evidence type="ECO:0000256" key="15">
    <source>
        <dbReference type="PIRNR" id="PIRNR000854"/>
    </source>
</evidence>
<dbReference type="InterPro" id="IPR023151">
    <property type="entry name" value="PEP_util_CS"/>
</dbReference>
<sequence length="802" mass="87308">MTRTDDFVIWFPDLGRGDVGVVGGKNASLGELINNLGKAGVQVPCGFATTADAYREFLSMGGLREVIAEQVARLHHGVDLAEVGWTIRQAMVAADLPAGVARAVTGAYRALGAALGRTDPDVAVRSSATAEDLPEASFAGQQESFLGVHGEQDLLAACKRCYASLFTDRAIHYREDLGFDHLKVALSVGVQQMVRSDLAGAGVMFSIDTETGFPRTVLINASWGLGETVVGGMVDPDEYLVFKPLLDESSRHPILSRTCGRKQCKIIYADGSSGARTRMVDTDDAERATYVLDDEEILTLARWATAIEGHYGVAMDMKWAKDGRTGALFVVQARPETVQARREAALLRSYRLRTGGEPLTSGLAIGDAIATGSVCVLRSAAEIDRFTPGAVLVTEITDPDWEPIMKRAAAIVTDHGGRTSHAAIVSRELGVPAIVGTTNATDTLTDGQQVTVSCAEGDTGTVYAGILDYEERELDLADVPDTHTRVMLNLANPAAAFRWWRLPADGVGLARIEFVVNNHVKIHPMALIHFAQTDETVRRQIAELTRGYDDKPEYFVERLAHGVARIAASRWPDPVIVRMSDFKTNEYAKLVGGEAYEPTEENPMIGWRGASRYYSDGYRDGFALECRAIRRVREDMGLRNVIVMIPFCRTVEEADQVLQTMSEHGLTRGRDGLEVYVMAEIPANIILAELFAERFDGFSIGSNDLTQLTLGVDRDSAALAQLFDERNPAVTRSIQHLIATAHAQHRKVGLCGQRPSDDPDFARILVQAGIDSISVTPDSFLTVKQNVAGAERERAENGDEMP</sequence>
<evidence type="ECO:0000256" key="10">
    <source>
        <dbReference type="ARBA" id="ARBA00022777"/>
    </source>
</evidence>
<dbReference type="NCBIfam" id="NF005057">
    <property type="entry name" value="PRK06464.1"/>
    <property type="match status" value="1"/>
</dbReference>
<dbReference type="EC" id="2.7.9.2" evidence="5 15"/>
<evidence type="ECO:0000256" key="14">
    <source>
        <dbReference type="ARBA" id="ARBA00047700"/>
    </source>
</evidence>
<evidence type="ECO:0000256" key="11">
    <source>
        <dbReference type="ARBA" id="ARBA00022840"/>
    </source>
</evidence>
<dbReference type="InterPro" id="IPR015813">
    <property type="entry name" value="Pyrv/PenolPyrv_kinase-like_dom"/>
</dbReference>
<reference evidence="20" key="1">
    <citation type="journal article" date="2019" name="Int. J. Syst. Evol. Microbiol.">
        <title>The Global Catalogue of Microorganisms (GCM) 10K type strain sequencing project: providing services to taxonomists for standard genome sequencing and annotation.</title>
        <authorList>
            <consortium name="The Broad Institute Genomics Platform"/>
            <consortium name="The Broad Institute Genome Sequencing Center for Infectious Disease"/>
            <person name="Wu L."/>
            <person name="Ma J."/>
        </authorList>
    </citation>
    <scope>NUCLEOTIDE SEQUENCE [LARGE SCALE GENOMIC DNA]</scope>
    <source>
        <strain evidence="20">JCM 17933</strain>
    </source>
</reference>
<name>A0ABP8QTM5_9ACTN</name>
<dbReference type="Proteomes" id="UP001500503">
    <property type="component" value="Unassembled WGS sequence"/>
</dbReference>
<keyword evidence="9 15" id="KW-0547">Nucleotide-binding</keyword>
<evidence type="ECO:0000313" key="20">
    <source>
        <dbReference type="Proteomes" id="UP001500503"/>
    </source>
</evidence>
<evidence type="ECO:0000256" key="12">
    <source>
        <dbReference type="ARBA" id="ARBA00022842"/>
    </source>
</evidence>
<protein>
    <recommendedName>
        <fullName evidence="6 15">Phosphoenolpyruvate synthase</fullName>
        <shortName evidence="15">PEP synthase</shortName>
        <ecNumber evidence="5 15">2.7.9.2</ecNumber>
    </recommendedName>
    <alternativeName>
        <fullName evidence="13 15">Pyruvate, water dikinase</fullName>
    </alternativeName>
</protein>
<dbReference type="Pfam" id="PF01326">
    <property type="entry name" value="PPDK_N"/>
    <property type="match status" value="1"/>
</dbReference>
<dbReference type="PANTHER" id="PTHR43030:SF1">
    <property type="entry name" value="PHOSPHOENOLPYRUVATE SYNTHASE"/>
    <property type="match status" value="1"/>
</dbReference>
<dbReference type="Gene3D" id="3.30.1490.20">
    <property type="entry name" value="ATP-grasp fold, A domain"/>
    <property type="match status" value="1"/>
</dbReference>
<dbReference type="SUPFAM" id="SSF56059">
    <property type="entry name" value="Glutathione synthetase ATP-binding domain-like"/>
    <property type="match status" value="1"/>
</dbReference>
<keyword evidence="12 15" id="KW-0460">Magnesium</keyword>
<feature type="domain" description="PEP-utilising enzyme C-terminal" evidence="18">
    <location>
        <begin position="480"/>
        <end position="790"/>
    </location>
</feature>
<dbReference type="PROSITE" id="PS00370">
    <property type="entry name" value="PEP_ENZYMES_PHOS_SITE"/>
    <property type="match status" value="1"/>
</dbReference>